<keyword evidence="3" id="KW-1185">Reference proteome</keyword>
<dbReference type="InterPro" id="IPR050426">
    <property type="entry name" value="Glycosyltransferase_28"/>
</dbReference>
<sequence>MKSGTGPTVLVSFSTSNQGQGAVIQVVLDALATLPARGIVTLGPALERSHFRIPENVAVFDHLPHSAVLPGAAAVITHAGHRTVMAALAHGVPLVCIPMGRDQYYVAGRVASVGAGVVVDRNSTADVIGRAIREVLEHPGFRQHAEEIRRAIDITVHSDLAMHELENLGSAAPSSQLTD</sequence>
<protein>
    <recommendedName>
        <fullName evidence="1">Erythromycin biosynthesis protein CIII-like C-terminal domain-containing protein</fullName>
    </recommendedName>
</protein>
<comment type="caution">
    <text evidence="2">The sequence shown here is derived from an EMBL/GenBank/DDBJ whole genome shotgun (WGS) entry which is preliminary data.</text>
</comment>
<proteinExistence type="predicted"/>
<dbReference type="PANTHER" id="PTHR48050:SF13">
    <property type="entry name" value="STEROL 3-BETA-GLUCOSYLTRANSFERASE UGT80A2"/>
    <property type="match status" value="1"/>
</dbReference>
<dbReference type="Proteomes" id="UP000635565">
    <property type="component" value="Unassembled WGS sequence"/>
</dbReference>
<dbReference type="Gene3D" id="3.40.50.2000">
    <property type="entry name" value="Glycogen Phosphorylase B"/>
    <property type="match status" value="1"/>
</dbReference>
<dbReference type="RefSeq" id="WP_201360871.1">
    <property type="nucleotide sequence ID" value="NZ_BNJJ01000003.1"/>
</dbReference>
<organism evidence="2 3">
    <name type="scientific">Dictyobacter formicarum</name>
    <dbReference type="NCBI Taxonomy" id="2778368"/>
    <lineage>
        <taxon>Bacteria</taxon>
        <taxon>Bacillati</taxon>
        <taxon>Chloroflexota</taxon>
        <taxon>Ktedonobacteria</taxon>
        <taxon>Ktedonobacterales</taxon>
        <taxon>Dictyobacteraceae</taxon>
        <taxon>Dictyobacter</taxon>
    </lineage>
</organism>
<evidence type="ECO:0000259" key="1">
    <source>
        <dbReference type="Pfam" id="PF06722"/>
    </source>
</evidence>
<reference evidence="2 3" key="1">
    <citation type="journal article" date="2021" name="Int. J. Syst. Evol. Microbiol.">
        <title>Reticulibacter mediterranei gen. nov., sp. nov., within the new family Reticulibacteraceae fam. nov., and Ktedonospora formicarum gen. nov., sp. nov., Ktedonobacter robiniae sp. nov., Dictyobacter formicarum sp. nov. and Dictyobacter arantiisoli sp. nov., belonging to the class Ktedonobacteria.</title>
        <authorList>
            <person name="Yabe S."/>
            <person name="Zheng Y."/>
            <person name="Wang C.M."/>
            <person name="Sakai Y."/>
            <person name="Abe K."/>
            <person name="Yokota A."/>
            <person name="Donadio S."/>
            <person name="Cavaletti L."/>
            <person name="Monciardini P."/>
        </authorList>
    </citation>
    <scope>NUCLEOTIDE SEQUENCE [LARGE SCALE GENOMIC DNA]</scope>
    <source>
        <strain evidence="2 3">SOSP1-9</strain>
    </source>
</reference>
<dbReference type="InterPro" id="IPR010610">
    <property type="entry name" value="EryCIII-like_C"/>
</dbReference>
<dbReference type="Pfam" id="PF06722">
    <property type="entry name" value="EryCIII-like_C"/>
    <property type="match status" value="1"/>
</dbReference>
<dbReference type="PANTHER" id="PTHR48050">
    <property type="entry name" value="STEROL 3-BETA-GLUCOSYLTRANSFERASE"/>
    <property type="match status" value="1"/>
</dbReference>
<feature type="domain" description="Erythromycin biosynthesis protein CIII-like C-terminal" evidence="1">
    <location>
        <begin position="26"/>
        <end position="150"/>
    </location>
</feature>
<dbReference type="SUPFAM" id="SSF53756">
    <property type="entry name" value="UDP-Glycosyltransferase/glycogen phosphorylase"/>
    <property type="match status" value="1"/>
</dbReference>
<dbReference type="EMBL" id="BNJJ01000003">
    <property type="protein sequence ID" value="GHO83186.1"/>
    <property type="molecule type" value="Genomic_DNA"/>
</dbReference>
<gene>
    <name evidence="2" type="ORF">KSZ_11920</name>
</gene>
<accession>A0ABQ3VCH9</accession>
<evidence type="ECO:0000313" key="3">
    <source>
        <dbReference type="Proteomes" id="UP000635565"/>
    </source>
</evidence>
<name>A0ABQ3VCH9_9CHLR</name>
<evidence type="ECO:0000313" key="2">
    <source>
        <dbReference type="EMBL" id="GHO83186.1"/>
    </source>
</evidence>